<dbReference type="Proteomes" id="UP000621454">
    <property type="component" value="Unassembled WGS sequence"/>
</dbReference>
<keyword evidence="2" id="KW-1185">Reference proteome</keyword>
<evidence type="ECO:0008006" key="3">
    <source>
        <dbReference type="Google" id="ProtNLM"/>
    </source>
</evidence>
<gene>
    <name evidence="1" type="ORF">GCM10011489_01900</name>
</gene>
<accession>A0A916SWW1</accession>
<comment type="caution">
    <text evidence="1">The sequence shown here is derived from an EMBL/GenBank/DDBJ whole genome shotgun (WGS) entry which is preliminary data.</text>
</comment>
<reference evidence="1" key="2">
    <citation type="submission" date="2020-09" db="EMBL/GenBank/DDBJ databases">
        <authorList>
            <person name="Sun Q."/>
            <person name="Zhou Y."/>
        </authorList>
    </citation>
    <scope>NUCLEOTIDE SEQUENCE</scope>
    <source>
        <strain evidence="1">CGMCC 1.12827</strain>
    </source>
</reference>
<proteinExistence type="predicted"/>
<name>A0A916SWW1_9ACTN</name>
<dbReference type="SUPFAM" id="SSF48452">
    <property type="entry name" value="TPR-like"/>
    <property type="match status" value="1"/>
</dbReference>
<dbReference type="RefSeq" id="WP_188584685.1">
    <property type="nucleotide sequence ID" value="NZ_BMGC01000001.1"/>
</dbReference>
<protein>
    <recommendedName>
        <fullName evidence="3">Tetratricopeptide repeat-containing protein</fullName>
    </recommendedName>
</protein>
<sequence>MTLIDSAFGSGTEVGRTASDERVAEQWYRAVVLGATGRFAMAAHVLDGMVGDHRGDDLTVSLALSTRGSLLRQQGRHREAAPLDSRALRLSASEGGGADRAGLRHAARADALVGVAADALGYGDFTTCRRLMSTLDAEIAARCPGDRDPRVVMRSEVGPAANEPADRLSHDLVALWITGERLAVRAHWLAAEYHLYTGYLDGCGSFDEAAEHAGRACDLAAVGPSVRHRVKSVMIRAAAESARGRHRQAYELAEQAHAGAVALGLGPIAHAARALLHDLPCGSER</sequence>
<dbReference type="Gene3D" id="1.25.40.10">
    <property type="entry name" value="Tetratricopeptide repeat domain"/>
    <property type="match status" value="1"/>
</dbReference>
<dbReference type="EMBL" id="BMGC01000001">
    <property type="protein sequence ID" value="GGB17439.1"/>
    <property type="molecule type" value="Genomic_DNA"/>
</dbReference>
<dbReference type="InterPro" id="IPR011990">
    <property type="entry name" value="TPR-like_helical_dom_sf"/>
</dbReference>
<evidence type="ECO:0000313" key="2">
    <source>
        <dbReference type="Proteomes" id="UP000621454"/>
    </source>
</evidence>
<organism evidence="1 2">
    <name type="scientific">Gordonia jinhuaensis</name>
    <dbReference type="NCBI Taxonomy" id="1517702"/>
    <lineage>
        <taxon>Bacteria</taxon>
        <taxon>Bacillati</taxon>
        <taxon>Actinomycetota</taxon>
        <taxon>Actinomycetes</taxon>
        <taxon>Mycobacteriales</taxon>
        <taxon>Gordoniaceae</taxon>
        <taxon>Gordonia</taxon>
    </lineage>
</organism>
<evidence type="ECO:0000313" key="1">
    <source>
        <dbReference type="EMBL" id="GGB17439.1"/>
    </source>
</evidence>
<reference evidence="1" key="1">
    <citation type="journal article" date="2014" name="Int. J. Syst. Evol. Microbiol.">
        <title>Complete genome sequence of Corynebacterium casei LMG S-19264T (=DSM 44701T), isolated from a smear-ripened cheese.</title>
        <authorList>
            <consortium name="US DOE Joint Genome Institute (JGI-PGF)"/>
            <person name="Walter F."/>
            <person name="Albersmeier A."/>
            <person name="Kalinowski J."/>
            <person name="Ruckert C."/>
        </authorList>
    </citation>
    <scope>NUCLEOTIDE SEQUENCE</scope>
    <source>
        <strain evidence="1">CGMCC 1.12827</strain>
    </source>
</reference>
<dbReference type="AlphaFoldDB" id="A0A916SWW1"/>